<dbReference type="InterPro" id="IPR000742">
    <property type="entry name" value="EGF"/>
</dbReference>
<proteinExistence type="predicted"/>
<reference evidence="10" key="2">
    <citation type="submission" date="2022-10" db="EMBL/GenBank/DDBJ databases">
        <authorList>
            <consortium name="ENA_rothamsted_submissions"/>
            <consortium name="culmorum"/>
            <person name="King R."/>
        </authorList>
    </citation>
    <scope>NUCLEOTIDE SEQUENCE</scope>
</reference>
<dbReference type="InterPro" id="IPR035914">
    <property type="entry name" value="Sperma_CUB_dom_sf"/>
</dbReference>
<dbReference type="InterPro" id="IPR051587">
    <property type="entry name" value="Adhesion_GPCR"/>
</dbReference>
<feature type="transmembrane region" description="Helical" evidence="4">
    <location>
        <begin position="1282"/>
        <end position="1306"/>
    </location>
</feature>
<dbReference type="SUPFAM" id="SSF57196">
    <property type="entry name" value="EGF/Laminin"/>
    <property type="match status" value="1"/>
</dbReference>
<dbReference type="Pfam" id="PF13927">
    <property type="entry name" value="Ig_3"/>
    <property type="match status" value="2"/>
</dbReference>
<dbReference type="PANTHER" id="PTHR45813:SF8">
    <property type="entry name" value="IG-LIKE DOMAIN-CONTAINING PROTEIN"/>
    <property type="match status" value="1"/>
</dbReference>
<dbReference type="InterPro" id="IPR013783">
    <property type="entry name" value="Ig-like_fold"/>
</dbReference>
<keyword evidence="4" id="KW-0812">Transmembrane</keyword>
<dbReference type="EMBL" id="OU895878">
    <property type="protein sequence ID" value="CAH1719146.1"/>
    <property type="molecule type" value="Genomic_DNA"/>
</dbReference>
<dbReference type="GO" id="GO:0016020">
    <property type="term" value="C:membrane"/>
    <property type="evidence" value="ECO:0007669"/>
    <property type="project" value="InterPro"/>
</dbReference>
<dbReference type="GO" id="GO:0004930">
    <property type="term" value="F:G protein-coupled receptor activity"/>
    <property type="evidence" value="ECO:0007669"/>
    <property type="project" value="InterPro"/>
</dbReference>
<keyword evidence="11" id="KW-1185">Reference proteome</keyword>
<dbReference type="SMART" id="SM00408">
    <property type="entry name" value="IGc2"/>
    <property type="match status" value="2"/>
</dbReference>
<feature type="transmembrane region" description="Helical" evidence="4">
    <location>
        <begin position="1041"/>
        <end position="1064"/>
    </location>
</feature>
<dbReference type="PROSITE" id="PS50026">
    <property type="entry name" value="EGF_3"/>
    <property type="match status" value="2"/>
</dbReference>
<evidence type="ECO:0000256" key="5">
    <source>
        <dbReference type="SAM" id="SignalP"/>
    </source>
</evidence>
<feature type="region of interest" description="Disordered" evidence="3">
    <location>
        <begin position="1147"/>
        <end position="1176"/>
    </location>
</feature>
<dbReference type="PROSITE" id="PS50835">
    <property type="entry name" value="IG_LIKE"/>
    <property type="match status" value="2"/>
</dbReference>
<dbReference type="PROSITE" id="PS01180">
    <property type="entry name" value="CUB"/>
    <property type="match status" value="1"/>
</dbReference>
<evidence type="ECO:0000259" key="9">
    <source>
        <dbReference type="PROSITE" id="PS50835"/>
    </source>
</evidence>
<dbReference type="PROSITE" id="PS01186">
    <property type="entry name" value="EGF_2"/>
    <property type="match status" value="1"/>
</dbReference>
<dbReference type="InterPro" id="IPR036445">
    <property type="entry name" value="GPCR_2_extracell_dom_sf"/>
</dbReference>
<feature type="transmembrane region" description="Helical" evidence="4">
    <location>
        <begin position="1076"/>
        <end position="1097"/>
    </location>
</feature>
<evidence type="ECO:0000256" key="4">
    <source>
        <dbReference type="SAM" id="Phobius"/>
    </source>
</evidence>
<dbReference type="SMART" id="SM00181">
    <property type="entry name" value="EGF"/>
    <property type="match status" value="2"/>
</dbReference>
<evidence type="ECO:0000313" key="10">
    <source>
        <dbReference type="EMBL" id="CAH1719146.1"/>
    </source>
</evidence>
<feature type="domain" description="Ig-like" evidence="9">
    <location>
        <begin position="526"/>
        <end position="618"/>
    </location>
</feature>
<keyword evidence="5" id="KW-0732">Signal</keyword>
<dbReference type="Gene3D" id="2.10.25.10">
    <property type="entry name" value="Laminin"/>
    <property type="match status" value="1"/>
</dbReference>
<evidence type="ECO:0000256" key="1">
    <source>
        <dbReference type="ARBA" id="ARBA00023157"/>
    </source>
</evidence>
<keyword evidence="1 2" id="KW-1015">Disulfide bond</keyword>
<dbReference type="SMART" id="SM00409">
    <property type="entry name" value="IG"/>
    <property type="match status" value="2"/>
</dbReference>
<feature type="domain" description="CUB" evidence="6">
    <location>
        <begin position="42"/>
        <end position="172"/>
    </location>
</feature>
<feature type="domain" description="EGF-like" evidence="7">
    <location>
        <begin position="175"/>
        <end position="213"/>
    </location>
</feature>
<evidence type="ECO:0000259" key="8">
    <source>
        <dbReference type="PROSITE" id="PS50227"/>
    </source>
</evidence>
<feature type="domain" description="Ig-like" evidence="9">
    <location>
        <begin position="420"/>
        <end position="509"/>
    </location>
</feature>
<keyword evidence="4" id="KW-1133">Transmembrane helix</keyword>
<dbReference type="Proteomes" id="UP001153620">
    <property type="component" value="Chromosome 2"/>
</dbReference>
<feature type="signal peptide" evidence="5">
    <location>
        <begin position="1"/>
        <end position="18"/>
    </location>
</feature>
<organism evidence="10 11">
    <name type="scientific">Chironomus riparius</name>
    <dbReference type="NCBI Taxonomy" id="315576"/>
    <lineage>
        <taxon>Eukaryota</taxon>
        <taxon>Metazoa</taxon>
        <taxon>Ecdysozoa</taxon>
        <taxon>Arthropoda</taxon>
        <taxon>Hexapoda</taxon>
        <taxon>Insecta</taxon>
        <taxon>Pterygota</taxon>
        <taxon>Neoptera</taxon>
        <taxon>Endopterygota</taxon>
        <taxon>Diptera</taxon>
        <taxon>Nematocera</taxon>
        <taxon>Chironomoidea</taxon>
        <taxon>Chironomidae</taxon>
        <taxon>Chironominae</taxon>
        <taxon>Chironomus</taxon>
    </lineage>
</organism>
<feature type="chain" id="PRO_5040516093" evidence="5">
    <location>
        <begin position="19"/>
        <end position="1646"/>
    </location>
</feature>
<feature type="transmembrane region" description="Helical" evidence="4">
    <location>
        <begin position="1312"/>
        <end position="1334"/>
    </location>
</feature>
<feature type="transmembrane region" description="Helical" evidence="4">
    <location>
        <begin position="1239"/>
        <end position="1261"/>
    </location>
</feature>
<accession>A0A9P0NFB8</accession>
<feature type="transmembrane region" description="Helical" evidence="4">
    <location>
        <begin position="1006"/>
        <end position="1029"/>
    </location>
</feature>
<feature type="region of interest" description="Disordered" evidence="3">
    <location>
        <begin position="1407"/>
        <end position="1426"/>
    </location>
</feature>
<dbReference type="SUPFAM" id="SSF49854">
    <property type="entry name" value="Spermadhesin, CUB domain"/>
    <property type="match status" value="1"/>
</dbReference>
<dbReference type="GO" id="GO:0007189">
    <property type="term" value="P:adenylate cyclase-activating G protein-coupled receptor signaling pathway"/>
    <property type="evidence" value="ECO:0007669"/>
    <property type="project" value="TreeGrafter"/>
</dbReference>
<feature type="disulfide bond" evidence="2">
    <location>
        <begin position="184"/>
        <end position="201"/>
    </location>
</feature>
<feature type="disulfide bond" evidence="2">
    <location>
        <begin position="243"/>
        <end position="252"/>
    </location>
</feature>
<feature type="transmembrane region" description="Helical" evidence="4">
    <location>
        <begin position="1201"/>
        <end position="1219"/>
    </location>
</feature>
<reference evidence="10" key="1">
    <citation type="submission" date="2022-01" db="EMBL/GenBank/DDBJ databases">
        <authorList>
            <person name="King R."/>
        </authorList>
    </citation>
    <scope>NUCLEOTIDE SEQUENCE</scope>
</reference>
<evidence type="ECO:0000256" key="2">
    <source>
        <dbReference type="PROSITE-ProRule" id="PRU00076"/>
    </source>
</evidence>
<dbReference type="InterPro" id="IPR007110">
    <property type="entry name" value="Ig-like_dom"/>
</dbReference>
<comment type="caution">
    <text evidence="2">Lacks conserved residue(s) required for the propagation of feature annotation.</text>
</comment>
<dbReference type="PANTHER" id="PTHR45813">
    <property type="entry name" value="IG-LIKE DOMAIN-CONTAINING PROTEIN"/>
    <property type="match status" value="1"/>
</dbReference>
<dbReference type="InterPro" id="IPR000859">
    <property type="entry name" value="CUB_dom"/>
</dbReference>
<evidence type="ECO:0000313" key="11">
    <source>
        <dbReference type="Proteomes" id="UP001153620"/>
    </source>
</evidence>
<evidence type="ECO:0000259" key="7">
    <source>
        <dbReference type="PROSITE" id="PS50026"/>
    </source>
</evidence>
<gene>
    <name evidence="10" type="ORF">CHIRRI_LOCUS6482</name>
</gene>
<dbReference type="Gene3D" id="2.60.120.290">
    <property type="entry name" value="Spermadhesin, CUB domain"/>
    <property type="match status" value="1"/>
</dbReference>
<keyword evidence="2" id="KW-0245">EGF-like domain</keyword>
<dbReference type="InterPro" id="IPR036179">
    <property type="entry name" value="Ig-like_dom_sf"/>
</dbReference>
<dbReference type="PROSITE" id="PS00022">
    <property type="entry name" value="EGF_1"/>
    <property type="match status" value="2"/>
</dbReference>
<feature type="domain" description="G-protein coupled receptors family 2 profile 1" evidence="8">
    <location>
        <begin position="628"/>
        <end position="685"/>
    </location>
</feature>
<dbReference type="Gene3D" id="1.20.1070.10">
    <property type="entry name" value="Rhodopsin 7-helix transmembrane proteins"/>
    <property type="match status" value="1"/>
</dbReference>
<sequence>MNIYKLIYFILAVIFAKCKSTMRVVSASPSTIFTKYPTTTPCGGILTERRGIIQTPNFPNPFHVPLSCVWIIDASTTAWGLPNVSINVYLTQQYVLSGLTFKEYMYYSDDFKVPSEMETVVKEENVTRTASVQANSPFLEISFQLDNLYGTQLRVMDHLLDVYGFNITYEVDIPKPYQCNSQLCSFLGNCYANSNYTSYYCHCYDGYSGVDCSSGPLCTNNEKYCENGGVCKHVGDLNVKCLCPYAYRGNKCETHEFLNDENECNLSSKDSTTTDDSIDYIACSSKCLNDLNNIELCSCHQNNEIGHGRVRFEVTLRLGNATLIMASDNDNEDGKKKLNPHFTALLEKYISRFLRNSNISRINDLEIFSKTSSENDLTFHFFGAENDSNKVRESINRMVEKGRIGNFSLVSTHYALHQEPGLVLQSLEAKPKSPQREGDDLVLICTAHGSPRTTFSWFKNGFLLNVTRSIRKISIQRKYDEGSSNIISVMRLNSTEQHDSGHYTCLASDWGLDICKSIKIEILAPPSIRLEPPSVTMFRGESMRIRCIASQSNPTKERIGYSWTKNNALFHSDPQFEMWEDLYPDGSILTIQNIHKSATYLCTLSNTLASVSASIHVNIVDLELMSICRENLSYGIKWPATSSGPPVLHDCPIGYIGIAQRYCEQQDYNKSEWLVPDFADCINQKLLRISSEFKELTYGLQKTNASTLLRSCLEYVMSHYDQFLPGEAGNLLDLTKNIYEYSQQMDDNVEKEISSDVTLKIIDMILVNETSLNKATQVQRLQELVQFVAMNRESASFVLPSVVANPKSISSSAASISPMRQLKSLQIFKSNIKTLPFSYQIYGDQLFSNQLYLSIDGSIMLTEAMSNESLTISIVTYKNLTYFLPKMYFSRNSYGTDINYIPASKIISSWLFYSNHTSKTAYLNLPLNAAHVEIIFQHENSPNNEWIPLCGYDSKATYDPSWRTDLCITENLMENITRCICPISGTFVVLLVKKSFNVSLMKPPSVPMIVVICCGCCFLQSTIAFVVLLPNIYIRKCYISINFAIMQFCLSISATMSFIILGLLKFLPQEWYGLLSSSFAAILLLSSSTLIAIVLIIQSELEIETSSIYASTTKLANDNSSFGSAGNVNNGTSSGVGKLKKMSIKTNTTTTTPSSENSDVISDHHNHSISGDMSQQQQHKQQKATIKFTNLSSTNRGVKSAIGLSWLLPLLCALCIPMIHKIMGHRSNEWWLEIASSDFIIFAITEILLVSLFILLFMTLLKHLIYLAKKYEKSNGKLKKRISLLNRIALLFVINFLSHSFYLIYLNTKENIFCYLFSISSILLGLMIILCFVIKVESYAVTETTSSSTKSSMKSSLDDFCTTTINNSLNFYQDMEKDNKSVPLRVFSNSMSNYPIDTKTTVTSILQQQQGAQTQPQQQQATHRHPIHSRLTDIQMCSNDIIDLSSSSQNENAGVNLNAQSRSYDVSKINANMMSIYDVNGPNISSFGDINAKTSGIVNNLDILKGISKVQTDSIIGIRNNTLDIKKTAPLPVITLTNSDGKRASDLVIDSVPDPDGMMNLISNDLDYLLNRTQEVPNATAQAVAATSSNTDIHNHHHQQLPTVTPPPPVAFANTTSSITSQSKLPTTVLLQHDVIIEESEHEVDS</sequence>
<dbReference type="SUPFAM" id="SSF48726">
    <property type="entry name" value="Immunoglobulin"/>
    <property type="match status" value="2"/>
</dbReference>
<feature type="domain" description="EGF-like" evidence="7">
    <location>
        <begin position="214"/>
        <end position="253"/>
    </location>
</feature>
<name>A0A9P0NFB8_9DIPT</name>
<keyword evidence="4" id="KW-0472">Membrane</keyword>
<dbReference type="Gene3D" id="4.10.1240.10">
    <property type="entry name" value="GPCR, family 2, extracellular hormone receptor domain"/>
    <property type="match status" value="1"/>
</dbReference>
<dbReference type="InterPro" id="IPR001879">
    <property type="entry name" value="GPCR_2_extracellular_dom"/>
</dbReference>
<evidence type="ECO:0000256" key="3">
    <source>
        <dbReference type="SAM" id="MobiDB-lite"/>
    </source>
</evidence>
<dbReference type="PROSITE" id="PS50227">
    <property type="entry name" value="G_PROTEIN_RECEP_F2_3"/>
    <property type="match status" value="1"/>
</dbReference>
<dbReference type="Gene3D" id="2.60.40.10">
    <property type="entry name" value="Immunoglobulins"/>
    <property type="match status" value="2"/>
</dbReference>
<feature type="disulfide bond" evidence="2">
    <location>
        <begin position="203"/>
        <end position="212"/>
    </location>
</feature>
<evidence type="ECO:0000259" key="6">
    <source>
        <dbReference type="PROSITE" id="PS01180"/>
    </source>
</evidence>
<dbReference type="InterPro" id="IPR003598">
    <property type="entry name" value="Ig_sub2"/>
</dbReference>
<dbReference type="InterPro" id="IPR003599">
    <property type="entry name" value="Ig_sub"/>
</dbReference>
<feature type="compositionally biased region" description="Low complexity" evidence="3">
    <location>
        <begin position="1407"/>
        <end position="1421"/>
    </location>
</feature>
<protein>
    <submittedName>
        <fullName evidence="10">Uncharacterized protein</fullName>
    </submittedName>
</protein>